<reference evidence="1 2" key="1">
    <citation type="journal article" date="2016" name="Genome Announc.">
        <title>Draft Genome Sequence of the Anaerobic Ammonium-Oxidizing Bacterium 'Candidatus Brocadia sp. 40'.</title>
        <authorList>
            <person name="Ali M."/>
            <person name="Haroon M.F."/>
            <person name="Narita Y."/>
            <person name="Zhang L."/>
            <person name="Rangel Shaw D."/>
            <person name="Okabe S."/>
            <person name="Saikaly P.E."/>
        </authorList>
    </citation>
    <scope>NUCLEOTIDE SEQUENCE [LARGE SCALE GENOMIC DNA]</scope>
    <source>
        <strain evidence="1 2">40</strain>
    </source>
</reference>
<organism evidence="1 2">
    <name type="scientific">Candidatus Brocadia sapporoensis</name>
    <dbReference type="NCBI Taxonomy" id="392547"/>
    <lineage>
        <taxon>Bacteria</taxon>
        <taxon>Pseudomonadati</taxon>
        <taxon>Planctomycetota</taxon>
        <taxon>Candidatus Brocadiia</taxon>
        <taxon>Candidatus Brocadiales</taxon>
        <taxon>Candidatus Brocadiaceae</taxon>
        <taxon>Candidatus Brocadia</taxon>
    </lineage>
</organism>
<comment type="caution">
    <text evidence="1">The sequence shown here is derived from an EMBL/GenBank/DDBJ whole genome shotgun (WGS) entry which is preliminary data.</text>
</comment>
<evidence type="ECO:0008006" key="3">
    <source>
        <dbReference type="Google" id="ProtNLM"/>
    </source>
</evidence>
<dbReference type="EMBL" id="MJUW02000027">
    <property type="protein sequence ID" value="OQD46583.1"/>
    <property type="molecule type" value="Genomic_DNA"/>
</dbReference>
<sequence>MTHAYTPGLRIAERTKLTSQRILPLLGDVIVKKGDVLKAEDVVARAHLPGKVHAINAVNRLGIQPKEIREYMLKKEGEPVRKDEIIAETKPWIKMLKSVLLAPITGTIETISTVTGQVLLREPPKPIQVLAYIDGTVTEVMEKEGVVMETTATFIQGIFGVGGEIAGELAIAVDKPDDVLTDDHIKPAYKDKIIVGGAFIQHNVIDKAKKVGVKGIIVGGFDDEDLKKLLGYDLGVAITGSEEIGITLILTEGFGQIPMAYKTFELLKSRAGAKASMNGATQIRAGVVRPEIVIPYETNKLSGKETDKPVDRGMEIGDFVRIIRVPYFGKIGKIKELPFPPQKIETEAMVRILEVEFPDGSTAIVPRANVEMIKA</sequence>
<dbReference type="AlphaFoldDB" id="A0A1V6M2E7"/>
<proteinExistence type="predicted"/>
<evidence type="ECO:0000313" key="1">
    <source>
        <dbReference type="EMBL" id="OQD46583.1"/>
    </source>
</evidence>
<accession>A0A1V6M2E7</accession>
<name>A0A1V6M2E7_9BACT</name>
<keyword evidence="2" id="KW-1185">Reference proteome</keyword>
<dbReference type="Proteomes" id="UP000242219">
    <property type="component" value="Unassembled WGS sequence"/>
</dbReference>
<protein>
    <recommendedName>
        <fullName evidence="3">KOW domain-containing protein</fullName>
    </recommendedName>
</protein>
<evidence type="ECO:0000313" key="2">
    <source>
        <dbReference type="Proteomes" id="UP000242219"/>
    </source>
</evidence>
<gene>
    <name evidence="1" type="ORF">BIY37_02485</name>
</gene>
<dbReference type="RefSeq" id="WP_070066254.1">
    <property type="nucleotide sequence ID" value="NZ_MJUW02000027.1"/>
</dbReference>